<dbReference type="InterPro" id="IPR039424">
    <property type="entry name" value="SBP_5"/>
</dbReference>
<keyword evidence="4 5" id="KW-0732">Signal</keyword>
<proteinExistence type="inferred from homology"/>
<accession>A0A380MV52</accession>
<dbReference type="RefSeq" id="WP_084601644.1">
    <property type="nucleotide sequence ID" value="NZ_LWHB01000059.1"/>
</dbReference>
<comment type="subcellular location">
    <subcellularLocation>
        <location evidence="1">Cell envelope</location>
    </subcellularLocation>
</comment>
<dbReference type="GO" id="GO:0030288">
    <property type="term" value="C:outer membrane-bounded periplasmic space"/>
    <property type="evidence" value="ECO:0007669"/>
    <property type="project" value="TreeGrafter"/>
</dbReference>
<dbReference type="EMBL" id="UHIC01000001">
    <property type="protein sequence ID" value="SUO96459.1"/>
    <property type="molecule type" value="Genomic_DNA"/>
</dbReference>
<evidence type="ECO:0000256" key="2">
    <source>
        <dbReference type="ARBA" id="ARBA00005695"/>
    </source>
</evidence>
<keyword evidence="8" id="KW-1185">Reference proteome</keyword>
<dbReference type="SUPFAM" id="SSF53850">
    <property type="entry name" value="Periplasmic binding protein-like II"/>
    <property type="match status" value="1"/>
</dbReference>
<reference evidence="7 8" key="1">
    <citation type="submission" date="2018-06" db="EMBL/GenBank/DDBJ databases">
        <authorList>
            <consortium name="Pathogen Informatics"/>
            <person name="Doyle S."/>
        </authorList>
    </citation>
    <scope>NUCLEOTIDE SEQUENCE [LARGE SCALE GENOMIC DNA]</scope>
    <source>
        <strain evidence="7 8">NCTC13337</strain>
    </source>
</reference>
<dbReference type="FunFam" id="3.90.76.10:FF:000001">
    <property type="entry name" value="Oligopeptide ABC transporter substrate-binding protein"/>
    <property type="match status" value="1"/>
</dbReference>
<dbReference type="FunFam" id="3.10.105.10:FF:000001">
    <property type="entry name" value="Oligopeptide ABC transporter, oligopeptide-binding protein"/>
    <property type="match status" value="1"/>
</dbReference>
<gene>
    <name evidence="7" type="primary">oppA_2</name>
    <name evidence="7" type="ORF">NCTC13337_01873</name>
</gene>
<comment type="similarity">
    <text evidence="2">Belongs to the bacterial solute-binding protein 5 family.</text>
</comment>
<dbReference type="AlphaFoldDB" id="A0A380MV52"/>
<dbReference type="GO" id="GO:0015833">
    <property type="term" value="P:peptide transport"/>
    <property type="evidence" value="ECO:0007669"/>
    <property type="project" value="TreeGrafter"/>
</dbReference>
<dbReference type="GO" id="GO:0043190">
    <property type="term" value="C:ATP-binding cassette (ABC) transporter complex"/>
    <property type="evidence" value="ECO:0007669"/>
    <property type="project" value="InterPro"/>
</dbReference>
<dbReference type="PANTHER" id="PTHR30290">
    <property type="entry name" value="PERIPLASMIC BINDING COMPONENT OF ABC TRANSPORTER"/>
    <property type="match status" value="1"/>
</dbReference>
<dbReference type="PANTHER" id="PTHR30290:SF10">
    <property type="entry name" value="PERIPLASMIC OLIGOPEPTIDE-BINDING PROTEIN-RELATED"/>
    <property type="match status" value="1"/>
</dbReference>
<organism evidence="7 8">
    <name type="scientific">Suttonella ornithocola</name>
    <dbReference type="NCBI Taxonomy" id="279832"/>
    <lineage>
        <taxon>Bacteria</taxon>
        <taxon>Pseudomonadati</taxon>
        <taxon>Pseudomonadota</taxon>
        <taxon>Gammaproteobacteria</taxon>
        <taxon>Cardiobacteriales</taxon>
        <taxon>Cardiobacteriaceae</taxon>
        <taxon>Suttonella</taxon>
    </lineage>
</organism>
<keyword evidence="3" id="KW-0813">Transport</keyword>
<feature type="signal peptide" evidence="5">
    <location>
        <begin position="1"/>
        <end position="20"/>
    </location>
</feature>
<evidence type="ECO:0000313" key="8">
    <source>
        <dbReference type="Proteomes" id="UP000254601"/>
    </source>
</evidence>
<dbReference type="InterPro" id="IPR000914">
    <property type="entry name" value="SBP_5_dom"/>
</dbReference>
<evidence type="ECO:0000259" key="6">
    <source>
        <dbReference type="Pfam" id="PF00496"/>
    </source>
</evidence>
<evidence type="ECO:0000313" key="7">
    <source>
        <dbReference type="EMBL" id="SUO96459.1"/>
    </source>
</evidence>
<dbReference type="PIRSF" id="PIRSF002741">
    <property type="entry name" value="MppA"/>
    <property type="match status" value="1"/>
</dbReference>
<dbReference type="CDD" id="cd08504">
    <property type="entry name" value="PBP2_OppA"/>
    <property type="match status" value="1"/>
</dbReference>
<dbReference type="Gene3D" id="3.10.105.10">
    <property type="entry name" value="Dipeptide-binding Protein, Domain 3"/>
    <property type="match status" value="1"/>
</dbReference>
<dbReference type="GO" id="GO:1904680">
    <property type="term" value="F:peptide transmembrane transporter activity"/>
    <property type="evidence" value="ECO:0007669"/>
    <property type="project" value="TreeGrafter"/>
</dbReference>
<dbReference type="Gene3D" id="3.90.76.10">
    <property type="entry name" value="Dipeptide-binding Protein, Domain 1"/>
    <property type="match status" value="1"/>
</dbReference>
<evidence type="ECO:0000256" key="5">
    <source>
        <dbReference type="SAM" id="SignalP"/>
    </source>
</evidence>
<dbReference type="Pfam" id="PF00496">
    <property type="entry name" value="SBP_bac_5"/>
    <property type="match status" value="1"/>
</dbReference>
<evidence type="ECO:0000256" key="1">
    <source>
        <dbReference type="ARBA" id="ARBA00004196"/>
    </source>
</evidence>
<sequence>MQKKMLVFTLIALVSASTFAETVLRRDNGAEPKSIDPQISTESAGSTIIYDIFEGLTKTNIEGNIVAGAAKSWEVSEDGKTYTFHLRDNGKWSDGNPVTAQDFVYAWQRAVNPATASEYAFVLYPVENAEAIANGEEKDITKLGVKAIDDKTFEVHLNYPVPYFLGLTAHYTTYPVPKAAIEAYGDKWTQPGNLISNGAYHLTAWQPQSQITVKKSNTYWDADNVQIDKVIYYPIEDRSSAIKRYRANEIDYVESVPTESLEWAKKEIPNQLKIHPYLATYWYGFNLTKPPFKDNLNLRKALTLAIDRKTLVEKVAKAGQVPAYAVVPPNTANSDPYTPEWAKLDRKAQIAEAQKAYAEAGYSKEKPLKVQVLYNTNEGHKNIAIAVSAMWKQVLGVQTELVNKEWKVAIQDMRQKNTEVYRYAWVGDYNDPTTFLNIFRASSGVNDTGYNNPEYDALLNKASTILDLKERAAVLKQAEKILTDNYAIAPMYHYVSVKLVKPRVKGFKGNIMDVYPSQYLRIE</sequence>
<name>A0A380MV52_9GAMM</name>
<dbReference type="Proteomes" id="UP000254601">
    <property type="component" value="Unassembled WGS sequence"/>
</dbReference>
<dbReference type="Gene3D" id="3.40.190.10">
    <property type="entry name" value="Periplasmic binding protein-like II"/>
    <property type="match status" value="1"/>
</dbReference>
<feature type="domain" description="Solute-binding protein family 5" evidence="6">
    <location>
        <begin position="65"/>
        <end position="446"/>
    </location>
</feature>
<protein>
    <submittedName>
        <fullName evidence="7">Periplasmic oligopeptide-binding protein</fullName>
    </submittedName>
</protein>
<dbReference type="OrthoDB" id="9801912at2"/>
<evidence type="ECO:0000256" key="3">
    <source>
        <dbReference type="ARBA" id="ARBA00022448"/>
    </source>
</evidence>
<evidence type="ECO:0000256" key="4">
    <source>
        <dbReference type="ARBA" id="ARBA00022729"/>
    </source>
</evidence>
<feature type="chain" id="PRO_5016657612" evidence="5">
    <location>
        <begin position="21"/>
        <end position="523"/>
    </location>
</feature>
<dbReference type="InterPro" id="IPR030678">
    <property type="entry name" value="Peptide/Ni-bd"/>
</dbReference>